<comment type="caution">
    <text evidence="2">The sequence shown here is derived from an EMBL/GenBank/DDBJ whole genome shotgun (WGS) entry which is preliminary data.</text>
</comment>
<dbReference type="RefSeq" id="WP_051698913.1">
    <property type="nucleotide sequence ID" value="NZ_JMIW01000001.1"/>
</dbReference>
<protein>
    <submittedName>
        <fullName evidence="2">Uncharacterized protein</fullName>
    </submittedName>
</protein>
<feature type="compositionally biased region" description="Low complexity" evidence="1">
    <location>
        <begin position="41"/>
        <end position="60"/>
    </location>
</feature>
<dbReference type="Proteomes" id="UP000027647">
    <property type="component" value="Unassembled WGS sequence"/>
</dbReference>
<feature type="compositionally biased region" description="Low complexity" evidence="1">
    <location>
        <begin position="14"/>
        <end position="23"/>
    </location>
</feature>
<gene>
    <name evidence="2" type="ORF">EH31_03905</name>
</gene>
<reference evidence="2 3" key="1">
    <citation type="submission" date="2014-04" db="EMBL/GenBank/DDBJ databases">
        <title>A comprehensive comparison of genomes of Erythrobacter spp. strains.</title>
        <authorList>
            <person name="Zheng Q."/>
        </authorList>
    </citation>
    <scope>NUCLEOTIDE SEQUENCE [LARGE SCALE GENOMIC DNA]</scope>
    <source>
        <strain evidence="2 3">DSM 6997</strain>
    </source>
</reference>
<dbReference type="AlphaFoldDB" id="A0A074N1M5"/>
<dbReference type="EMBL" id="JMIW01000001">
    <property type="protein sequence ID" value="KEO91827.1"/>
    <property type="molecule type" value="Genomic_DNA"/>
</dbReference>
<organism evidence="2 3">
    <name type="scientific">Erythrobacter longus</name>
    <dbReference type="NCBI Taxonomy" id="1044"/>
    <lineage>
        <taxon>Bacteria</taxon>
        <taxon>Pseudomonadati</taxon>
        <taxon>Pseudomonadota</taxon>
        <taxon>Alphaproteobacteria</taxon>
        <taxon>Sphingomonadales</taxon>
        <taxon>Erythrobacteraceae</taxon>
        <taxon>Erythrobacter/Porphyrobacter group</taxon>
        <taxon>Erythrobacter</taxon>
    </lineage>
</organism>
<evidence type="ECO:0000313" key="3">
    <source>
        <dbReference type="Proteomes" id="UP000027647"/>
    </source>
</evidence>
<name>A0A074N1M5_ERYLO</name>
<evidence type="ECO:0000313" key="2">
    <source>
        <dbReference type="EMBL" id="KEO91827.1"/>
    </source>
</evidence>
<dbReference type="eggNOG" id="ENOG5030276">
    <property type="taxonomic scope" value="Bacteria"/>
</dbReference>
<sequence>MPRPEDPFDEPFDPADLPEPFADYLEEHRERCGPACGPSYAPAHDPAHGPAHGPTAGDPTICLRATERQATSAVAHIGLPPDPDDPLLQFKPYRHKQPRANSITPDLQRAFVAHLAATGIVTSAALAIGKSMEALYKLRKMPGAEGFAEAWDEAAQWGILRLEDCAIERAMAQGLYNTRANSMLAFVLNYRRSEWVDVSNLEAGHPVYEAIRREVLEELGREPDPASGD</sequence>
<dbReference type="OrthoDB" id="7282816at2"/>
<accession>A0A074N1M5</accession>
<keyword evidence="3" id="KW-1185">Reference proteome</keyword>
<feature type="region of interest" description="Disordered" evidence="1">
    <location>
        <begin position="1"/>
        <end position="60"/>
    </location>
</feature>
<proteinExistence type="predicted"/>
<evidence type="ECO:0000256" key="1">
    <source>
        <dbReference type="SAM" id="MobiDB-lite"/>
    </source>
</evidence>